<dbReference type="Gene3D" id="3.30.70.260">
    <property type="match status" value="1"/>
</dbReference>
<sequence length="93" mass="10548">MSKKTEFYDKLRTTLNEETKFPTKYLFKFIVPTSEEGILQIENIFNDGGAVINKNVSKTGKFTSVSIHVVMKNADTIIDKYIQAEKVEGIISL</sequence>
<dbReference type="EMBL" id="FZNT01000004">
    <property type="protein sequence ID" value="SNR50787.1"/>
    <property type="molecule type" value="Genomic_DNA"/>
</dbReference>
<accession>A0A238WW93</accession>
<gene>
    <name evidence="1" type="ORF">SAMN06265371_104115</name>
</gene>
<evidence type="ECO:0000313" key="1">
    <source>
        <dbReference type="EMBL" id="SNR50787.1"/>
    </source>
</evidence>
<dbReference type="Proteomes" id="UP000198384">
    <property type="component" value="Unassembled WGS sequence"/>
</dbReference>
<organism evidence="1 2">
    <name type="scientific">Lutibacter agarilyticus</name>
    <dbReference type="NCBI Taxonomy" id="1109740"/>
    <lineage>
        <taxon>Bacteria</taxon>
        <taxon>Pseudomonadati</taxon>
        <taxon>Bacteroidota</taxon>
        <taxon>Flavobacteriia</taxon>
        <taxon>Flavobacteriales</taxon>
        <taxon>Flavobacteriaceae</taxon>
        <taxon>Lutibacter</taxon>
    </lineage>
</organism>
<dbReference type="AlphaFoldDB" id="A0A238WW93"/>
<dbReference type="InterPro" id="IPR007454">
    <property type="entry name" value="UPF0250_YbeD-like"/>
</dbReference>
<dbReference type="RefSeq" id="WP_089381232.1">
    <property type="nucleotide sequence ID" value="NZ_FZNT01000004.1"/>
</dbReference>
<proteinExistence type="predicted"/>
<dbReference type="SUPFAM" id="SSF117991">
    <property type="entry name" value="YbeD/HP0495-like"/>
    <property type="match status" value="1"/>
</dbReference>
<dbReference type="InterPro" id="IPR027471">
    <property type="entry name" value="YbeD-like_sf"/>
</dbReference>
<reference evidence="1 2" key="1">
    <citation type="submission" date="2017-06" db="EMBL/GenBank/DDBJ databases">
        <authorList>
            <person name="Kim H.J."/>
            <person name="Triplett B.A."/>
        </authorList>
    </citation>
    <scope>NUCLEOTIDE SEQUENCE [LARGE SCALE GENOMIC DNA]</scope>
    <source>
        <strain evidence="1 2">DSM 29150</strain>
    </source>
</reference>
<protein>
    <recommendedName>
        <fullName evidence="3">DUF493 domain-containing protein</fullName>
    </recommendedName>
</protein>
<evidence type="ECO:0008006" key="3">
    <source>
        <dbReference type="Google" id="ProtNLM"/>
    </source>
</evidence>
<keyword evidence="2" id="KW-1185">Reference proteome</keyword>
<dbReference type="Pfam" id="PF04359">
    <property type="entry name" value="DUF493"/>
    <property type="match status" value="1"/>
</dbReference>
<name>A0A238WW93_9FLAO</name>
<dbReference type="OrthoDB" id="5616097at2"/>
<evidence type="ECO:0000313" key="2">
    <source>
        <dbReference type="Proteomes" id="UP000198384"/>
    </source>
</evidence>